<name>A0A2T7P8R2_POMCA</name>
<organism evidence="2 3">
    <name type="scientific">Pomacea canaliculata</name>
    <name type="common">Golden apple snail</name>
    <dbReference type="NCBI Taxonomy" id="400727"/>
    <lineage>
        <taxon>Eukaryota</taxon>
        <taxon>Metazoa</taxon>
        <taxon>Spiralia</taxon>
        <taxon>Lophotrochozoa</taxon>
        <taxon>Mollusca</taxon>
        <taxon>Gastropoda</taxon>
        <taxon>Caenogastropoda</taxon>
        <taxon>Architaenioglossa</taxon>
        <taxon>Ampullarioidea</taxon>
        <taxon>Ampullariidae</taxon>
        <taxon>Pomacea</taxon>
    </lineage>
</organism>
<keyword evidence="3" id="KW-1185">Reference proteome</keyword>
<evidence type="ECO:0000313" key="3">
    <source>
        <dbReference type="Proteomes" id="UP000245119"/>
    </source>
</evidence>
<feature type="chain" id="PRO_5015748730" description="Bee-milk protein" evidence="1">
    <location>
        <begin position="32"/>
        <end position="559"/>
    </location>
</feature>
<dbReference type="OrthoDB" id="6116336at2759"/>
<comment type="caution">
    <text evidence="2">The sequence shown here is derived from an EMBL/GenBank/DDBJ whole genome shotgun (WGS) entry which is preliminary data.</text>
</comment>
<dbReference type="AlphaFoldDB" id="A0A2T7P8R2"/>
<evidence type="ECO:0000256" key="1">
    <source>
        <dbReference type="SAM" id="SignalP"/>
    </source>
</evidence>
<sequence length="559" mass="60752">MAQVRTAAALGVQWLGVVLLILLLLRVGATATVADPQASCPAEGCRPSGAFALNSDIPGLTTGVAVKWTVTVASDTVPELSRLGCVTCQNGLVCPTRRGYVSLDYTTSGKTLWRYDNLTTPTLPILDFFGDVIGTNGNFLIKIDSDGQVQKPIIHFWNDLAPMYSVQLARDFLLLLVSRTGLLLTYDYNGIPQASLFIRDEIEGVNGTFLPVAQPVIYGNRSYILMQFAPDSPVPDYKANVLGLQRLYAIDILDRMAKCISPVWYVNFEREVCPPHDSRRKQCQLSGEMYSSTVLVHRSTVYVSLGRPLADCECTTTAGNKESAGTLWAFKDLGNTSTLLFKNNCSVSSLSLYDDDVWETLLPVEPRRVRGRHALLKPLMTGVRAREVVLWAATEQRITGYSTHNGSILHELNVSKLLNVSCRITSKVMVARSADGRSERLVFAAATTTTTQQCCASGSHHGGRWDNSSRSLVVAVDVINHGGLQLLWTVPAPTGSRVVGQIANVMLAQHAGLGDVHNKGKRKENLGVEGKPSSEAAKILLVAMAVSDTTEQIFAIGDK</sequence>
<proteinExistence type="predicted"/>
<dbReference type="EMBL" id="PZQS01000005">
    <property type="protein sequence ID" value="PVD29817.1"/>
    <property type="molecule type" value="Genomic_DNA"/>
</dbReference>
<reference evidence="2 3" key="1">
    <citation type="submission" date="2018-04" db="EMBL/GenBank/DDBJ databases">
        <title>The genome of golden apple snail Pomacea canaliculata provides insight into stress tolerance and invasive adaptation.</title>
        <authorList>
            <person name="Liu C."/>
            <person name="Liu B."/>
            <person name="Ren Y."/>
            <person name="Zhang Y."/>
            <person name="Wang H."/>
            <person name="Li S."/>
            <person name="Jiang F."/>
            <person name="Yin L."/>
            <person name="Zhang G."/>
            <person name="Qian W."/>
            <person name="Fan W."/>
        </authorList>
    </citation>
    <scope>NUCLEOTIDE SEQUENCE [LARGE SCALE GENOMIC DNA]</scope>
    <source>
        <strain evidence="2">SZHN2017</strain>
        <tissue evidence="2">Muscle</tissue>
    </source>
</reference>
<gene>
    <name evidence="2" type="ORF">C0Q70_09074</name>
</gene>
<dbReference type="Proteomes" id="UP000245119">
    <property type="component" value="Linkage Group LG5"/>
</dbReference>
<accession>A0A2T7P8R2</accession>
<keyword evidence="1" id="KW-0732">Signal</keyword>
<dbReference type="OMA" id="HIAWVIN"/>
<feature type="signal peptide" evidence="1">
    <location>
        <begin position="1"/>
        <end position="31"/>
    </location>
</feature>
<evidence type="ECO:0000313" key="2">
    <source>
        <dbReference type="EMBL" id="PVD29817.1"/>
    </source>
</evidence>
<evidence type="ECO:0008006" key="4">
    <source>
        <dbReference type="Google" id="ProtNLM"/>
    </source>
</evidence>
<protein>
    <recommendedName>
        <fullName evidence="4">Bee-milk protein</fullName>
    </recommendedName>
</protein>